<sequence>MYSSRNQPFVEICNLLPWIQQIVCFFVAVPSILFPYVPKTSTSTHIPTLLSTVPFLEHFFHTASSRISLSSSFLPFSFFCSSKLPHP</sequence>
<keyword evidence="1" id="KW-0472">Membrane</keyword>
<keyword evidence="1" id="KW-0812">Transmembrane</keyword>
<keyword evidence="1" id="KW-1133">Transmembrane helix</keyword>
<evidence type="ECO:0000313" key="2">
    <source>
        <dbReference type="EMBL" id="TKR88523.1"/>
    </source>
</evidence>
<dbReference type="EMBL" id="AZBU02000003">
    <property type="protein sequence ID" value="TKR88523.1"/>
    <property type="molecule type" value="Genomic_DNA"/>
</dbReference>
<keyword evidence="3" id="KW-1185">Reference proteome</keyword>
<accession>A0A4U5NYX0</accession>
<evidence type="ECO:0000313" key="3">
    <source>
        <dbReference type="Proteomes" id="UP000298663"/>
    </source>
</evidence>
<dbReference type="AlphaFoldDB" id="A0A4U5NYX0"/>
<reference evidence="2 3" key="1">
    <citation type="journal article" date="2015" name="Genome Biol.">
        <title>Comparative genomics of Steinernema reveals deeply conserved gene regulatory networks.</title>
        <authorList>
            <person name="Dillman A.R."/>
            <person name="Macchietto M."/>
            <person name="Porter C.F."/>
            <person name="Rogers A."/>
            <person name="Williams B."/>
            <person name="Antoshechkin I."/>
            <person name="Lee M.M."/>
            <person name="Goodwin Z."/>
            <person name="Lu X."/>
            <person name="Lewis E.E."/>
            <person name="Goodrich-Blair H."/>
            <person name="Stock S.P."/>
            <person name="Adams B.J."/>
            <person name="Sternberg P.W."/>
            <person name="Mortazavi A."/>
        </authorList>
    </citation>
    <scope>NUCLEOTIDE SEQUENCE [LARGE SCALE GENOMIC DNA]</scope>
    <source>
        <strain evidence="2 3">ALL</strain>
    </source>
</reference>
<dbReference type="Proteomes" id="UP000298663">
    <property type="component" value="Unassembled WGS sequence"/>
</dbReference>
<protein>
    <submittedName>
        <fullName evidence="2">Uncharacterized protein</fullName>
    </submittedName>
</protein>
<evidence type="ECO:0000256" key="1">
    <source>
        <dbReference type="SAM" id="Phobius"/>
    </source>
</evidence>
<comment type="caution">
    <text evidence="2">The sequence shown here is derived from an EMBL/GenBank/DDBJ whole genome shotgun (WGS) entry which is preliminary data.</text>
</comment>
<feature type="transmembrane region" description="Helical" evidence="1">
    <location>
        <begin position="18"/>
        <end position="37"/>
    </location>
</feature>
<proteinExistence type="predicted"/>
<name>A0A4U5NYX0_STECR</name>
<organism evidence="2 3">
    <name type="scientific">Steinernema carpocapsae</name>
    <name type="common">Entomopathogenic nematode</name>
    <dbReference type="NCBI Taxonomy" id="34508"/>
    <lineage>
        <taxon>Eukaryota</taxon>
        <taxon>Metazoa</taxon>
        <taxon>Ecdysozoa</taxon>
        <taxon>Nematoda</taxon>
        <taxon>Chromadorea</taxon>
        <taxon>Rhabditida</taxon>
        <taxon>Tylenchina</taxon>
        <taxon>Panagrolaimomorpha</taxon>
        <taxon>Strongyloidoidea</taxon>
        <taxon>Steinernematidae</taxon>
        <taxon>Steinernema</taxon>
    </lineage>
</organism>
<reference evidence="2 3" key="2">
    <citation type="journal article" date="2019" name="G3 (Bethesda)">
        <title>Hybrid Assembly of the Genome of the Entomopathogenic Nematode Steinernema carpocapsae Identifies the X-Chromosome.</title>
        <authorList>
            <person name="Serra L."/>
            <person name="Macchietto M."/>
            <person name="Macias-Munoz A."/>
            <person name="McGill C.J."/>
            <person name="Rodriguez I.M."/>
            <person name="Rodriguez B."/>
            <person name="Murad R."/>
            <person name="Mortazavi A."/>
        </authorList>
    </citation>
    <scope>NUCLEOTIDE SEQUENCE [LARGE SCALE GENOMIC DNA]</scope>
    <source>
        <strain evidence="2 3">ALL</strain>
    </source>
</reference>
<gene>
    <name evidence="2" type="ORF">L596_012751</name>
</gene>